<evidence type="ECO:0000259" key="1">
    <source>
        <dbReference type="PROSITE" id="PS50125"/>
    </source>
</evidence>
<dbReference type="Proteomes" id="UP001593940">
    <property type="component" value="Unassembled WGS sequence"/>
</dbReference>
<dbReference type="InterPro" id="IPR001054">
    <property type="entry name" value="A/G_cyclase"/>
</dbReference>
<comment type="caution">
    <text evidence="2">The sequence shown here is derived from an EMBL/GenBank/DDBJ whole genome shotgun (WGS) entry which is preliminary data.</text>
</comment>
<evidence type="ECO:0000313" key="2">
    <source>
        <dbReference type="EMBL" id="MFC1458942.1"/>
    </source>
</evidence>
<dbReference type="Gene3D" id="3.30.70.1230">
    <property type="entry name" value="Nucleotide cyclase"/>
    <property type="match status" value="1"/>
</dbReference>
<sequence length="309" mass="34255">MRAPRRNPAGDRANTDRIEVVGSMDRTEALARWLADEARHDTVQELFAGFCKEVVISFATRDPEGFDPASLDRLERATRLLSPYLERHVLRRIAVDLLDTYVGPRTGQRIIEGRVDRGAVEMIEAAIWFADLRGFTLLSEQSPIPAVLAHLNAWFGIIGEVVEAHGGEVLKFIGDAVLAIFPTSAERDRTAACRQALAAAQEFCRRSEAENVQRAFSGSPPLEHGLALHVGEVAYGNVGASHRLDFTVIGPAVNRASRLLDLAKRLNRPVIVSHALAREVNRPLVDLGRYRLRDVEKPQRVFTLPESDS</sequence>
<dbReference type="PROSITE" id="PS50125">
    <property type="entry name" value="GUANYLATE_CYCLASE_2"/>
    <property type="match status" value="1"/>
</dbReference>
<name>A0ABV6YD60_9HYPH</name>
<keyword evidence="3" id="KW-1185">Reference proteome</keyword>
<dbReference type="InterPro" id="IPR050697">
    <property type="entry name" value="Adenylyl/Guanylyl_Cyclase_3/4"/>
</dbReference>
<proteinExistence type="predicted"/>
<dbReference type="Pfam" id="PF00211">
    <property type="entry name" value="Guanylate_cyc"/>
    <property type="match status" value="1"/>
</dbReference>
<reference evidence="2 3" key="1">
    <citation type="submission" date="2024-09" db="EMBL/GenBank/DDBJ databases">
        <title>Nodulacao em especies de Leguminosae Basais da Amazonia e Caracterizacao dos Rizobios e Bacterias Associadas aos Nodulos.</title>
        <authorList>
            <person name="Jambeiro I.C.A."/>
            <person name="Lopes I.S."/>
            <person name="Aguiar E.R.G.R."/>
            <person name="Santos A.F.J."/>
            <person name="Dos Santos J.M.F."/>
            <person name="Gross E."/>
        </authorList>
    </citation>
    <scope>NUCLEOTIDE SEQUENCE [LARGE SCALE GENOMIC DNA]</scope>
    <source>
        <strain evidence="2 3">BRUESC1165</strain>
    </source>
</reference>
<feature type="domain" description="Guanylate cyclase" evidence="1">
    <location>
        <begin position="126"/>
        <end position="260"/>
    </location>
</feature>
<dbReference type="InterPro" id="IPR029787">
    <property type="entry name" value="Nucleotide_cyclase"/>
</dbReference>
<dbReference type="EMBL" id="JBHOMY010000080">
    <property type="protein sequence ID" value="MFC1458942.1"/>
    <property type="molecule type" value="Genomic_DNA"/>
</dbReference>
<organism evidence="2 3">
    <name type="scientific">Microvirga arabica</name>
    <dbReference type="NCBI Taxonomy" id="1128671"/>
    <lineage>
        <taxon>Bacteria</taxon>
        <taxon>Pseudomonadati</taxon>
        <taxon>Pseudomonadota</taxon>
        <taxon>Alphaproteobacteria</taxon>
        <taxon>Hyphomicrobiales</taxon>
        <taxon>Methylobacteriaceae</taxon>
        <taxon>Microvirga</taxon>
    </lineage>
</organism>
<gene>
    <name evidence="2" type="ORF">ACETIH_20025</name>
</gene>
<dbReference type="SMART" id="SM00044">
    <property type="entry name" value="CYCc"/>
    <property type="match status" value="1"/>
</dbReference>
<dbReference type="SUPFAM" id="SSF55073">
    <property type="entry name" value="Nucleotide cyclase"/>
    <property type="match status" value="1"/>
</dbReference>
<dbReference type="PANTHER" id="PTHR43081:SF11">
    <property type="entry name" value="BLR2264 PROTEIN"/>
    <property type="match status" value="1"/>
</dbReference>
<dbReference type="PANTHER" id="PTHR43081">
    <property type="entry name" value="ADENYLATE CYCLASE, TERMINAL-DIFFERENTIATION SPECIFIC-RELATED"/>
    <property type="match status" value="1"/>
</dbReference>
<accession>A0ABV6YD60</accession>
<evidence type="ECO:0000313" key="3">
    <source>
        <dbReference type="Proteomes" id="UP001593940"/>
    </source>
</evidence>
<dbReference type="CDD" id="cd07302">
    <property type="entry name" value="CHD"/>
    <property type="match status" value="1"/>
</dbReference>
<dbReference type="RefSeq" id="WP_377030737.1">
    <property type="nucleotide sequence ID" value="NZ_JBHOMY010000080.1"/>
</dbReference>
<protein>
    <submittedName>
        <fullName evidence="2">Adenylate/guanylate cyclase domain-containing protein</fullName>
    </submittedName>
</protein>